<accession>A0A9X3ULR0</accession>
<proteinExistence type="predicted"/>
<reference evidence="3" key="1">
    <citation type="submission" date="2022-11" db="EMBL/GenBank/DDBJ databases">
        <title>Draft genome sequence of Hoeflea poritis E7-10 and Hoeflea prorocentri PM5-8, separated from scleractinian coral Porites lutea and marine dinoflagellate.</title>
        <authorList>
            <person name="Zhang G."/>
            <person name="Wei Q."/>
            <person name="Cai L."/>
        </authorList>
    </citation>
    <scope>NUCLEOTIDE SEQUENCE</scope>
    <source>
        <strain evidence="3">PM5-8</strain>
    </source>
</reference>
<dbReference type="RefSeq" id="WP_267990755.1">
    <property type="nucleotide sequence ID" value="NZ_JAPJZI010000001.1"/>
</dbReference>
<keyword evidence="1" id="KW-0812">Transmembrane</keyword>
<feature type="transmembrane region" description="Helical" evidence="1">
    <location>
        <begin position="6"/>
        <end position="29"/>
    </location>
</feature>
<dbReference type="Proteomes" id="UP001151234">
    <property type="component" value="Unassembled WGS sequence"/>
</dbReference>
<protein>
    <submittedName>
        <fullName evidence="3">DUF1254 domain-containing protein</fullName>
    </submittedName>
</protein>
<dbReference type="AlphaFoldDB" id="A0A9X3ULR0"/>
<dbReference type="InterPro" id="IPR010679">
    <property type="entry name" value="DUF1254"/>
</dbReference>
<feature type="domain" description="DUF1254" evidence="2">
    <location>
        <begin position="57"/>
        <end position="157"/>
    </location>
</feature>
<dbReference type="InterPro" id="IPR014456">
    <property type="entry name" value="UCP010244_IM"/>
</dbReference>
<sequence length="181" mass="19939">MGRILYIVLSGIAGAALLHIIIILALPAYADRDAWTKINALGPTDFFHILPQNKPDGLVSANPFIRTAVCRFDIDKQPVRVTASGLAYYWSLSIFDPGTNEIYSMNDRTATERKLDVAIVTPLQMINFRKSLPESLAESVLIEFPGTTGYLVLRTVQPDASWELIVREFLGSASCQPADAL</sequence>
<evidence type="ECO:0000256" key="1">
    <source>
        <dbReference type="SAM" id="Phobius"/>
    </source>
</evidence>
<organism evidence="3 4">
    <name type="scientific">Hoeflea prorocentri</name>
    <dbReference type="NCBI Taxonomy" id="1922333"/>
    <lineage>
        <taxon>Bacteria</taxon>
        <taxon>Pseudomonadati</taxon>
        <taxon>Pseudomonadota</taxon>
        <taxon>Alphaproteobacteria</taxon>
        <taxon>Hyphomicrobiales</taxon>
        <taxon>Rhizobiaceae</taxon>
        <taxon>Hoeflea</taxon>
    </lineage>
</organism>
<evidence type="ECO:0000313" key="4">
    <source>
        <dbReference type="Proteomes" id="UP001151234"/>
    </source>
</evidence>
<comment type="caution">
    <text evidence="3">The sequence shown here is derived from an EMBL/GenBank/DDBJ whole genome shotgun (WGS) entry which is preliminary data.</text>
</comment>
<dbReference type="Pfam" id="PF06863">
    <property type="entry name" value="DUF1254"/>
    <property type="match status" value="1"/>
</dbReference>
<dbReference type="PIRSF" id="PIRSF010244">
    <property type="entry name" value="UCP010244_imp"/>
    <property type="match status" value="1"/>
</dbReference>
<evidence type="ECO:0000313" key="3">
    <source>
        <dbReference type="EMBL" id="MDA5399314.1"/>
    </source>
</evidence>
<gene>
    <name evidence="3" type="ORF">OQ273_12085</name>
</gene>
<keyword evidence="1" id="KW-1133">Transmembrane helix</keyword>
<evidence type="ECO:0000259" key="2">
    <source>
        <dbReference type="Pfam" id="PF06863"/>
    </source>
</evidence>
<dbReference type="EMBL" id="JAPJZI010000001">
    <property type="protein sequence ID" value="MDA5399314.1"/>
    <property type="molecule type" value="Genomic_DNA"/>
</dbReference>
<keyword evidence="1" id="KW-0472">Membrane</keyword>
<keyword evidence="4" id="KW-1185">Reference proteome</keyword>
<name>A0A9X3ULR0_9HYPH</name>